<dbReference type="EMBL" id="JBHFFA010000007">
    <property type="protein sequence ID" value="KAL2613458.1"/>
    <property type="molecule type" value="Genomic_DNA"/>
</dbReference>
<feature type="region of interest" description="Disordered" evidence="1">
    <location>
        <begin position="36"/>
        <end position="72"/>
    </location>
</feature>
<protein>
    <submittedName>
        <fullName evidence="2">Uncharacterized protein</fullName>
    </submittedName>
</protein>
<evidence type="ECO:0000256" key="1">
    <source>
        <dbReference type="SAM" id="MobiDB-lite"/>
    </source>
</evidence>
<sequence length="72" mass="8204">MARKPGDTARCGQVAKIKEQRSTTARALPWMKENAKATNLGDPNPSWHNPCGKRIGIRATYREERRQEDPKE</sequence>
<dbReference type="AlphaFoldDB" id="A0ABD1XXU2"/>
<organism evidence="2 3">
    <name type="scientific">Riccia fluitans</name>
    <dbReference type="NCBI Taxonomy" id="41844"/>
    <lineage>
        <taxon>Eukaryota</taxon>
        <taxon>Viridiplantae</taxon>
        <taxon>Streptophyta</taxon>
        <taxon>Embryophyta</taxon>
        <taxon>Marchantiophyta</taxon>
        <taxon>Marchantiopsida</taxon>
        <taxon>Marchantiidae</taxon>
        <taxon>Marchantiales</taxon>
        <taxon>Ricciaceae</taxon>
        <taxon>Riccia</taxon>
    </lineage>
</organism>
<comment type="caution">
    <text evidence="2">The sequence shown here is derived from an EMBL/GenBank/DDBJ whole genome shotgun (WGS) entry which is preliminary data.</text>
</comment>
<feature type="compositionally biased region" description="Basic and acidic residues" evidence="1">
    <location>
        <begin position="60"/>
        <end position="72"/>
    </location>
</feature>
<evidence type="ECO:0000313" key="2">
    <source>
        <dbReference type="EMBL" id="KAL2613458.1"/>
    </source>
</evidence>
<name>A0ABD1XXU2_9MARC</name>
<keyword evidence="3" id="KW-1185">Reference proteome</keyword>
<gene>
    <name evidence="2" type="ORF">R1flu_025150</name>
</gene>
<reference evidence="2 3" key="1">
    <citation type="submission" date="2024-09" db="EMBL/GenBank/DDBJ databases">
        <title>Chromosome-scale assembly of Riccia fluitans.</title>
        <authorList>
            <person name="Paukszto L."/>
            <person name="Sawicki J."/>
            <person name="Karawczyk K."/>
            <person name="Piernik-Szablinska J."/>
            <person name="Szczecinska M."/>
            <person name="Mazdziarz M."/>
        </authorList>
    </citation>
    <scope>NUCLEOTIDE SEQUENCE [LARGE SCALE GENOMIC DNA]</scope>
    <source>
        <strain evidence="2">Rf_01</strain>
        <tissue evidence="2">Aerial parts of the thallus</tissue>
    </source>
</reference>
<dbReference type="Proteomes" id="UP001605036">
    <property type="component" value="Unassembled WGS sequence"/>
</dbReference>
<accession>A0ABD1XXU2</accession>
<proteinExistence type="predicted"/>
<evidence type="ECO:0000313" key="3">
    <source>
        <dbReference type="Proteomes" id="UP001605036"/>
    </source>
</evidence>